<reference evidence="2 3" key="1">
    <citation type="journal article" date="2019" name="Sci. Rep.">
        <title>Orb-weaving spider Araneus ventricosus genome elucidates the spidroin gene catalogue.</title>
        <authorList>
            <person name="Kono N."/>
            <person name="Nakamura H."/>
            <person name="Ohtoshi R."/>
            <person name="Moran D.A.P."/>
            <person name="Shinohara A."/>
            <person name="Yoshida Y."/>
            <person name="Fujiwara M."/>
            <person name="Mori M."/>
            <person name="Tomita M."/>
            <person name="Arakawa K."/>
        </authorList>
    </citation>
    <scope>NUCLEOTIDE SEQUENCE [LARGE SCALE GENOMIC DNA]</scope>
</reference>
<name>A0A4Y2JY53_ARAVE</name>
<comment type="caution">
    <text evidence="2">The sequence shown here is derived from an EMBL/GenBank/DDBJ whole genome shotgun (WGS) entry which is preliminary data.</text>
</comment>
<dbReference type="EMBL" id="BGPR01003997">
    <property type="protein sequence ID" value="GBM94747.1"/>
    <property type="molecule type" value="Genomic_DNA"/>
</dbReference>
<dbReference type="Proteomes" id="UP000499080">
    <property type="component" value="Unassembled WGS sequence"/>
</dbReference>
<accession>A0A4Y2JY53</accession>
<evidence type="ECO:0000313" key="3">
    <source>
        <dbReference type="Proteomes" id="UP000499080"/>
    </source>
</evidence>
<gene>
    <name evidence="2" type="ORF">AVEN_66041_1</name>
</gene>
<feature type="compositionally biased region" description="Basic and acidic residues" evidence="1">
    <location>
        <begin position="29"/>
        <end position="38"/>
    </location>
</feature>
<protein>
    <submittedName>
        <fullName evidence="2">Uncharacterized protein</fullName>
    </submittedName>
</protein>
<evidence type="ECO:0000313" key="2">
    <source>
        <dbReference type="EMBL" id="GBM94747.1"/>
    </source>
</evidence>
<evidence type="ECO:0000256" key="1">
    <source>
        <dbReference type="SAM" id="MobiDB-lite"/>
    </source>
</evidence>
<feature type="region of interest" description="Disordered" evidence="1">
    <location>
        <begin position="80"/>
        <end position="100"/>
    </location>
</feature>
<feature type="compositionally biased region" description="Basic and acidic residues" evidence="1">
    <location>
        <begin position="87"/>
        <end position="96"/>
    </location>
</feature>
<feature type="region of interest" description="Disordered" evidence="1">
    <location>
        <begin position="27"/>
        <end position="54"/>
    </location>
</feature>
<keyword evidence="3" id="KW-1185">Reference proteome</keyword>
<proteinExistence type="predicted"/>
<organism evidence="2 3">
    <name type="scientific">Araneus ventricosus</name>
    <name type="common">Orbweaver spider</name>
    <name type="synonym">Epeira ventricosa</name>
    <dbReference type="NCBI Taxonomy" id="182803"/>
    <lineage>
        <taxon>Eukaryota</taxon>
        <taxon>Metazoa</taxon>
        <taxon>Ecdysozoa</taxon>
        <taxon>Arthropoda</taxon>
        <taxon>Chelicerata</taxon>
        <taxon>Arachnida</taxon>
        <taxon>Araneae</taxon>
        <taxon>Araneomorphae</taxon>
        <taxon>Entelegynae</taxon>
        <taxon>Araneoidea</taxon>
        <taxon>Araneidae</taxon>
        <taxon>Araneus</taxon>
    </lineage>
</organism>
<sequence length="147" mass="16481">MSYHYNSEVNTWASNKNETGAVNTWASNKNERGADEANHVTTTRSAAHAEAGEEKNELAAGIETKMENYGNARFQRRHYSEADDDEVNHVTTKDNAADADGAVDIVEEETTKVKEAARVERKEIEFCEGIRTQRMHFPGTTTTTDFH</sequence>
<dbReference type="AlphaFoldDB" id="A0A4Y2JY53"/>